<keyword evidence="1" id="KW-0732">Signal</keyword>
<evidence type="ECO:0000313" key="3">
    <source>
        <dbReference type="Proteomes" id="UP000028926"/>
    </source>
</evidence>
<dbReference type="AlphaFoldDB" id="A0A077AYN7"/>
<name>A0A077AYN7_9PROT</name>
<evidence type="ECO:0000256" key="1">
    <source>
        <dbReference type="SAM" id="SignalP"/>
    </source>
</evidence>
<feature type="chain" id="PRO_5001717100" evidence="1">
    <location>
        <begin position="28"/>
        <end position="177"/>
    </location>
</feature>
<accession>A0A077AYN7</accession>
<proteinExistence type="predicted"/>
<dbReference type="HOGENOM" id="CLU_1515225_0_0_5"/>
<keyword evidence="3" id="KW-1185">Reference proteome</keyword>
<organism evidence="2 3">
    <name type="scientific">Candidatus Odyssella acanthamoebae</name>
    <dbReference type="NCBI Taxonomy" id="91604"/>
    <lineage>
        <taxon>Bacteria</taxon>
        <taxon>Pseudomonadati</taxon>
        <taxon>Pseudomonadota</taxon>
        <taxon>Alphaproteobacteria</taxon>
        <taxon>Holosporales</taxon>
        <taxon>Candidatus Paracaedibacteraceae</taxon>
        <taxon>Candidatus Odyssella</taxon>
    </lineage>
</organism>
<gene>
    <name evidence="2" type="ORF">ID47_10875</name>
</gene>
<evidence type="ECO:0000313" key="2">
    <source>
        <dbReference type="EMBL" id="AIK97119.1"/>
    </source>
</evidence>
<dbReference type="EMBL" id="CP008941">
    <property type="protein sequence ID" value="AIK97119.1"/>
    <property type="molecule type" value="Genomic_DNA"/>
</dbReference>
<protein>
    <submittedName>
        <fullName evidence="2">Uncharacterized protein</fullName>
    </submittedName>
</protein>
<dbReference type="KEGG" id="paca:ID47_10875"/>
<dbReference type="Proteomes" id="UP000028926">
    <property type="component" value="Chromosome"/>
</dbReference>
<feature type="signal peptide" evidence="1">
    <location>
        <begin position="1"/>
        <end position="27"/>
    </location>
</feature>
<reference evidence="2 3" key="1">
    <citation type="submission" date="2014-07" db="EMBL/GenBank/DDBJ databases">
        <title>Comparative genomic insights into amoeba endosymbionts belonging to the families of Holosporaceae and Candidatus Midichloriaceae within Rickettsiales.</title>
        <authorList>
            <person name="Wang Z."/>
            <person name="Wu M."/>
        </authorList>
    </citation>
    <scope>NUCLEOTIDE SEQUENCE [LARGE SCALE GENOMIC DNA]</scope>
    <source>
        <strain evidence="2">PRA3</strain>
    </source>
</reference>
<sequence length="177" mass="20478">MKNKLNLFILSVSLLTAGLSHLSDCYAADVLPSGTREVSERKTLEAFQVSVNNFNQFYAYQASQCSELRELESMGNHTQRVENIFNNNDTYLKENEDENTIYFRFLLAYIREGVKWAYAANGPIDQECEAAEEYNFNAVSALEYREESFIEAPMPIFTLFEKLDPITRKILNYLNQH</sequence>